<evidence type="ECO:0000256" key="1">
    <source>
        <dbReference type="ARBA" id="ARBA00005181"/>
    </source>
</evidence>
<keyword evidence="9" id="KW-1185">Reference proteome</keyword>
<dbReference type="Gene3D" id="2.60.120.10">
    <property type="entry name" value="Jelly Rolls"/>
    <property type="match status" value="1"/>
</dbReference>
<dbReference type="AlphaFoldDB" id="A0A1W0AC07"/>
<dbReference type="InterPro" id="IPR011051">
    <property type="entry name" value="RmlC_Cupin_sf"/>
</dbReference>
<dbReference type="PANTHER" id="PTHR39289">
    <property type="match status" value="1"/>
</dbReference>
<gene>
    <name evidence="8" type="ORF">THRCLA_00442</name>
</gene>
<sequence length="184" mass="20720">MLSHKMLRSFHASARRSLIVRSLEDIAAEGKVLRVKDAFESRRYLTRDDGLGFSMQHDVVEKGKPMHLHLKNHVQAMYVIKGEGILEVEHKNHHSYELQPGTCIAIDAQEEFSLVAKSDELHVLSVINPPIVAHEGPDKDHVIPAIDTQGNEYTEYSQAIVDRLFRPPTVLKGGSAPMKDHPLF</sequence>
<dbReference type="UniPathway" id="UPA00067">
    <property type="reaction ID" value="UER00123"/>
</dbReference>
<dbReference type="InterPro" id="IPR010462">
    <property type="entry name" value="Ectoine_synth"/>
</dbReference>
<proteinExistence type="inferred from homology"/>
<dbReference type="OrthoDB" id="10266423at2759"/>
<dbReference type="GO" id="GO:0019491">
    <property type="term" value="P:ectoine biosynthetic process"/>
    <property type="evidence" value="ECO:0007669"/>
    <property type="project" value="UniProtKB-UniPathway"/>
</dbReference>
<protein>
    <recommendedName>
        <fullName evidence="4">L-ectoine synthase</fullName>
        <ecNumber evidence="3">4.2.1.108</ecNumber>
    </recommendedName>
    <alternativeName>
        <fullName evidence="6">N-acetyldiaminobutyrate dehydratase</fullName>
    </alternativeName>
</protein>
<comment type="caution">
    <text evidence="8">The sequence shown here is derived from an EMBL/GenBank/DDBJ whole genome shotgun (WGS) entry which is preliminary data.</text>
</comment>
<evidence type="ECO:0000256" key="5">
    <source>
        <dbReference type="ARBA" id="ARBA00023239"/>
    </source>
</evidence>
<evidence type="ECO:0000313" key="8">
    <source>
        <dbReference type="EMBL" id="OQS07550.1"/>
    </source>
</evidence>
<comment type="catalytic activity">
    <reaction evidence="7">
        <text>(2S)-4-acetamido-2-aminobutanoate = L-ectoine + H2O</text>
        <dbReference type="Rhea" id="RHEA:17281"/>
        <dbReference type="ChEBI" id="CHEBI:15377"/>
        <dbReference type="ChEBI" id="CHEBI:58515"/>
        <dbReference type="ChEBI" id="CHEBI:58929"/>
        <dbReference type="EC" id="4.2.1.108"/>
    </reaction>
</comment>
<evidence type="ECO:0000313" key="9">
    <source>
        <dbReference type="Proteomes" id="UP000243217"/>
    </source>
</evidence>
<dbReference type="Proteomes" id="UP000243217">
    <property type="component" value="Unassembled WGS sequence"/>
</dbReference>
<evidence type="ECO:0000256" key="3">
    <source>
        <dbReference type="ARBA" id="ARBA00013192"/>
    </source>
</evidence>
<dbReference type="Pfam" id="PF06339">
    <property type="entry name" value="Ectoine_synth"/>
    <property type="match status" value="1"/>
</dbReference>
<dbReference type="PANTHER" id="PTHR39289:SF1">
    <property type="entry name" value="L-ECTOINE SYNTHASE"/>
    <property type="match status" value="1"/>
</dbReference>
<dbReference type="EMBL" id="JNBS01000230">
    <property type="protein sequence ID" value="OQS07550.1"/>
    <property type="molecule type" value="Genomic_DNA"/>
</dbReference>
<dbReference type="GO" id="GO:0033990">
    <property type="term" value="F:ectoine synthase activity"/>
    <property type="evidence" value="ECO:0007669"/>
    <property type="project" value="UniProtKB-EC"/>
</dbReference>
<evidence type="ECO:0000256" key="7">
    <source>
        <dbReference type="ARBA" id="ARBA00048714"/>
    </source>
</evidence>
<name>A0A1W0AC07_9STRA</name>
<evidence type="ECO:0000256" key="4">
    <source>
        <dbReference type="ARBA" id="ARBA00019707"/>
    </source>
</evidence>
<reference evidence="8 9" key="1">
    <citation type="journal article" date="2014" name="Genome Biol. Evol.">
        <title>The secreted proteins of Achlya hypogyna and Thraustotheca clavata identify the ancestral oomycete secretome and reveal gene acquisitions by horizontal gene transfer.</title>
        <authorList>
            <person name="Misner I."/>
            <person name="Blouin N."/>
            <person name="Leonard G."/>
            <person name="Richards T.A."/>
            <person name="Lane C.E."/>
        </authorList>
    </citation>
    <scope>NUCLEOTIDE SEQUENCE [LARGE SCALE GENOMIC DNA]</scope>
    <source>
        <strain evidence="8 9">ATCC 34112</strain>
    </source>
</reference>
<evidence type="ECO:0000256" key="2">
    <source>
        <dbReference type="ARBA" id="ARBA00009637"/>
    </source>
</evidence>
<comment type="similarity">
    <text evidence="2">Belongs to the ectoine synthase family.</text>
</comment>
<keyword evidence="5" id="KW-0456">Lyase</keyword>
<organism evidence="8 9">
    <name type="scientific">Thraustotheca clavata</name>
    <dbReference type="NCBI Taxonomy" id="74557"/>
    <lineage>
        <taxon>Eukaryota</taxon>
        <taxon>Sar</taxon>
        <taxon>Stramenopiles</taxon>
        <taxon>Oomycota</taxon>
        <taxon>Saprolegniomycetes</taxon>
        <taxon>Saprolegniales</taxon>
        <taxon>Achlyaceae</taxon>
        <taxon>Thraustotheca</taxon>
    </lineage>
</organism>
<dbReference type="SUPFAM" id="SSF51182">
    <property type="entry name" value="RmlC-like cupins"/>
    <property type="match status" value="1"/>
</dbReference>
<accession>A0A1W0AC07</accession>
<comment type="pathway">
    <text evidence="1">Amine and polyamine biosynthesis; ectoine biosynthesis; L-ectoine from L-aspartate 4-semialdehyde: step 3/3.</text>
</comment>
<dbReference type="EC" id="4.2.1.108" evidence="3"/>
<dbReference type="InterPro" id="IPR014710">
    <property type="entry name" value="RmlC-like_jellyroll"/>
</dbReference>
<evidence type="ECO:0000256" key="6">
    <source>
        <dbReference type="ARBA" id="ARBA00033271"/>
    </source>
</evidence>